<evidence type="ECO:0000313" key="2">
    <source>
        <dbReference type="EMBL" id="SFS34195.1"/>
    </source>
</evidence>
<dbReference type="InterPro" id="IPR015141">
    <property type="entry name" value="PLipase_A2_prok/fun"/>
</dbReference>
<name>A0A1I6P209_9PSEU</name>
<dbReference type="InterPro" id="IPR036444">
    <property type="entry name" value="PLipase_A2_dom_sf"/>
</dbReference>
<dbReference type="Proteomes" id="UP000198852">
    <property type="component" value="Unassembled WGS sequence"/>
</dbReference>
<dbReference type="OrthoDB" id="290927at2"/>
<gene>
    <name evidence="2" type="ORF">SAMN05660874_00374</name>
</gene>
<dbReference type="PANTHER" id="PTHR40787:SF3">
    <property type="entry name" value="PROTEIN TRANSPORT PROTEIN SEC39"/>
    <property type="match status" value="1"/>
</dbReference>
<dbReference type="GO" id="GO:0004623">
    <property type="term" value="F:phospholipase A2 activity"/>
    <property type="evidence" value="ECO:0007669"/>
    <property type="project" value="InterPro"/>
</dbReference>
<dbReference type="GO" id="GO:0006644">
    <property type="term" value="P:phospholipid metabolic process"/>
    <property type="evidence" value="ECO:0007669"/>
    <property type="project" value="InterPro"/>
</dbReference>
<proteinExistence type="predicted"/>
<dbReference type="SUPFAM" id="SSF48619">
    <property type="entry name" value="Phospholipase A2, PLA2"/>
    <property type="match status" value="1"/>
</dbReference>
<dbReference type="EMBL" id="FOZX01000001">
    <property type="protein sequence ID" value="SFS34195.1"/>
    <property type="molecule type" value="Genomic_DNA"/>
</dbReference>
<evidence type="ECO:0000256" key="1">
    <source>
        <dbReference type="SAM" id="SignalP"/>
    </source>
</evidence>
<feature type="chain" id="PRO_5011779867" evidence="1">
    <location>
        <begin position="29"/>
        <end position="168"/>
    </location>
</feature>
<dbReference type="PANTHER" id="PTHR40787">
    <property type="entry name" value="SECRETED PROTEIN"/>
    <property type="match status" value="1"/>
</dbReference>
<accession>A0A1I6P209</accession>
<sequence>MERTRRRGLVAAVAATGALLLSGGTAFAADLTPEELQKTTDSYLFEYSLDEFTQTRAEQPHSDQLDWSSDGCSYSPDAPFGWEFKESCDRHDFGYRNYKLQERFSEDNRLKIDDNFRDDMYSACDGDGACEATADLYYQAVRQFGGSASSLAQAVELADVPEKARAQQ</sequence>
<reference evidence="3" key="1">
    <citation type="submission" date="2016-10" db="EMBL/GenBank/DDBJ databases">
        <authorList>
            <person name="Varghese N."/>
            <person name="Submissions S."/>
        </authorList>
    </citation>
    <scope>NUCLEOTIDE SEQUENCE [LARGE SCALE GENOMIC DNA]</scope>
    <source>
        <strain evidence="3">DSM 44771</strain>
    </source>
</reference>
<protein>
    <submittedName>
        <fullName evidence="2">Phospholipase A2</fullName>
    </submittedName>
</protein>
<keyword evidence="3" id="KW-1185">Reference proteome</keyword>
<dbReference type="AlphaFoldDB" id="A0A1I6P209"/>
<organism evidence="2 3">
    <name type="scientific">Saccharopolyspora flava</name>
    <dbReference type="NCBI Taxonomy" id="95161"/>
    <lineage>
        <taxon>Bacteria</taxon>
        <taxon>Bacillati</taxon>
        <taxon>Actinomycetota</taxon>
        <taxon>Actinomycetes</taxon>
        <taxon>Pseudonocardiales</taxon>
        <taxon>Pseudonocardiaceae</taxon>
        <taxon>Saccharopolyspora</taxon>
    </lineage>
</organism>
<keyword evidence="1" id="KW-0732">Signal</keyword>
<dbReference type="Gene3D" id="1.20.90.10">
    <property type="entry name" value="Phospholipase A2 domain"/>
    <property type="match status" value="1"/>
</dbReference>
<dbReference type="Pfam" id="PF09056">
    <property type="entry name" value="Phospholip_A2_3"/>
    <property type="match status" value="1"/>
</dbReference>
<dbReference type="STRING" id="95161.SAMN05660874_00374"/>
<dbReference type="PROSITE" id="PS51318">
    <property type="entry name" value="TAT"/>
    <property type="match status" value="1"/>
</dbReference>
<evidence type="ECO:0000313" key="3">
    <source>
        <dbReference type="Proteomes" id="UP000198852"/>
    </source>
</evidence>
<dbReference type="RefSeq" id="WP_093413201.1">
    <property type="nucleotide sequence ID" value="NZ_FOZX01000001.1"/>
</dbReference>
<dbReference type="InterPro" id="IPR006311">
    <property type="entry name" value="TAT_signal"/>
</dbReference>
<dbReference type="GO" id="GO:0050482">
    <property type="term" value="P:arachidonate secretion"/>
    <property type="evidence" value="ECO:0007669"/>
    <property type="project" value="InterPro"/>
</dbReference>
<feature type="signal peptide" evidence="1">
    <location>
        <begin position="1"/>
        <end position="28"/>
    </location>
</feature>